<dbReference type="SMART" id="SM00028">
    <property type="entry name" value="TPR"/>
    <property type="match status" value="2"/>
</dbReference>
<dbReference type="EMBL" id="JBHTEB010000001">
    <property type="protein sequence ID" value="MFD0319012.1"/>
    <property type="molecule type" value="Genomic_DNA"/>
</dbReference>
<dbReference type="InterPro" id="IPR011990">
    <property type="entry name" value="TPR-like_helical_dom_sf"/>
</dbReference>
<gene>
    <name evidence="1" type="ORF">ACFQZ6_33315</name>
</gene>
<dbReference type="Proteomes" id="UP001597023">
    <property type="component" value="Unassembled WGS sequence"/>
</dbReference>
<comment type="caution">
    <text evidence="1">The sequence shown here is derived from an EMBL/GenBank/DDBJ whole genome shotgun (WGS) entry which is preliminary data.</text>
</comment>
<name>A0ABW2WKW0_9ACTN</name>
<dbReference type="Pfam" id="PF13424">
    <property type="entry name" value="TPR_12"/>
    <property type="match status" value="1"/>
</dbReference>
<accession>A0ABW2WKW0</accession>
<proteinExistence type="predicted"/>
<organism evidence="1 2">
    <name type="scientific">Streptomyces flavalbus</name>
    <dbReference type="NCBI Taxonomy" id="2665155"/>
    <lineage>
        <taxon>Bacteria</taxon>
        <taxon>Bacillati</taxon>
        <taxon>Actinomycetota</taxon>
        <taxon>Actinomycetes</taxon>
        <taxon>Kitasatosporales</taxon>
        <taxon>Streptomycetaceae</taxon>
        <taxon>Streptomyces</taxon>
    </lineage>
</organism>
<evidence type="ECO:0000313" key="1">
    <source>
        <dbReference type="EMBL" id="MFD0319012.1"/>
    </source>
</evidence>
<reference evidence="2" key="1">
    <citation type="journal article" date="2019" name="Int. J. Syst. Evol. Microbiol.">
        <title>The Global Catalogue of Microorganisms (GCM) 10K type strain sequencing project: providing services to taxonomists for standard genome sequencing and annotation.</title>
        <authorList>
            <consortium name="The Broad Institute Genomics Platform"/>
            <consortium name="The Broad Institute Genome Sequencing Center for Infectious Disease"/>
            <person name="Wu L."/>
            <person name="Ma J."/>
        </authorList>
    </citation>
    <scope>NUCLEOTIDE SEQUENCE [LARGE SCALE GENOMIC DNA]</scope>
    <source>
        <strain evidence="2">CGMCC 4.7400</strain>
    </source>
</reference>
<dbReference type="InterPro" id="IPR019734">
    <property type="entry name" value="TPR_rpt"/>
</dbReference>
<dbReference type="SUPFAM" id="SSF48452">
    <property type="entry name" value="TPR-like"/>
    <property type="match status" value="1"/>
</dbReference>
<protein>
    <submittedName>
        <fullName evidence="1">Tetratricopeptide repeat protein</fullName>
    </submittedName>
</protein>
<dbReference type="Gene3D" id="1.25.40.10">
    <property type="entry name" value="Tetratricopeptide repeat domain"/>
    <property type="match status" value="1"/>
</dbReference>
<dbReference type="RefSeq" id="WP_381616969.1">
    <property type="nucleotide sequence ID" value="NZ_JBHTEB010000001.1"/>
</dbReference>
<keyword evidence="2" id="KW-1185">Reference proteome</keyword>
<sequence length="174" mass="19016">MLDVPHADPAWAPALTARITLGVALADVAPEEAADHLCRALVLAREDGHLNNQAWCLNCRGVALRRMGRYEEALASHREAFALLDELFEEHWKIHFLNGYAETCRLAGLPEEALRLHRQALELAPRLGNRHQEALAHEGIAVLLDGTDPEGAARHRASARALVGELHPFGAAPA</sequence>
<evidence type="ECO:0000313" key="2">
    <source>
        <dbReference type="Proteomes" id="UP001597023"/>
    </source>
</evidence>